<comment type="caution">
    <text evidence="3">Lacks conserved residue(s) required for the propagation of feature annotation.</text>
</comment>
<dbReference type="PROSITE" id="PS50240">
    <property type="entry name" value="TRYPSIN_DOM"/>
    <property type="match status" value="1"/>
</dbReference>
<proteinExistence type="inferred from homology"/>
<dbReference type="CDD" id="cd00033">
    <property type="entry name" value="CCP"/>
    <property type="match status" value="1"/>
</dbReference>
<comment type="caution">
    <text evidence="7">The sequence shown here is derived from an EMBL/GenBank/DDBJ whole genome shotgun (WGS) entry which is preliminary data.</text>
</comment>
<sequence>MRRHLLSALFVASWLSVAAPSKHYNRGVCRHSSFSCQCGTPGYTLHLPVKQCLYIHRWKVKCLPCNNLKKNEVCPKLKHCKECDSEGKGCRSCPPGRYGHWTGRQKLRRSLTALDTPSRAALPPGHFRVGTRATFSCANRFYRLVGSEVRRCLPDGTWTGRTATCIPVCGRSNSPRSSLIYHGNVKEIGQWPWQVALFIRFEGEQAWSVSDLRFYFGKYYRDDALDDAFVQIRTPQEIHVHEDYDPVTYDADIAMVLLDRPVELTSRVQPICLPSKRTSQLNIVHGNLGVITGWGLTENQSFADVLRQAVIPVVSVKECERAYREGRISVTVTPNMFCGGYVNGHVDACMGDSGGPFAFMSETVTGQRVWVLEGIVSWGGPRVCGVPNYFGGYTKVAVFVEWIRQFL</sequence>
<dbReference type="InterPro" id="IPR043504">
    <property type="entry name" value="Peptidase_S1_PA_chymotrypsin"/>
</dbReference>
<gene>
    <name evidence="7" type="ORF">HPB48_008590</name>
</gene>
<evidence type="ECO:0000259" key="6">
    <source>
        <dbReference type="PROSITE" id="PS50923"/>
    </source>
</evidence>
<keyword evidence="4" id="KW-0732">Signal</keyword>
<reference evidence="7 8" key="1">
    <citation type="journal article" date="2020" name="Cell">
        <title>Large-Scale Comparative Analyses of Tick Genomes Elucidate Their Genetic Diversity and Vector Capacities.</title>
        <authorList>
            <consortium name="Tick Genome and Microbiome Consortium (TIGMIC)"/>
            <person name="Jia N."/>
            <person name="Wang J."/>
            <person name="Shi W."/>
            <person name="Du L."/>
            <person name="Sun Y."/>
            <person name="Zhan W."/>
            <person name="Jiang J.F."/>
            <person name="Wang Q."/>
            <person name="Zhang B."/>
            <person name="Ji P."/>
            <person name="Bell-Sakyi L."/>
            <person name="Cui X.M."/>
            <person name="Yuan T.T."/>
            <person name="Jiang B.G."/>
            <person name="Yang W.F."/>
            <person name="Lam T.T."/>
            <person name="Chang Q.C."/>
            <person name="Ding S.J."/>
            <person name="Wang X.J."/>
            <person name="Zhu J.G."/>
            <person name="Ruan X.D."/>
            <person name="Zhao L."/>
            <person name="Wei J.T."/>
            <person name="Ye R.Z."/>
            <person name="Que T.C."/>
            <person name="Du C.H."/>
            <person name="Zhou Y.H."/>
            <person name="Cheng J.X."/>
            <person name="Dai P.F."/>
            <person name="Guo W.B."/>
            <person name="Han X.H."/>
            <person name="Huang E.J."/>
            <person name="Li L.F."/>
            <person name="Wei W."/>
            <person name="Gao Y.C."/>
            <person name="Liu J.Z."/>
            <person name="Shao H.Z."/>
            <person name="Wang X."/>
            <person name="Wang C.C."/>
            <person name="Yang T.C."/>
            <person name="Huo Q.B."/>
            <person name="Li W."/>
            <person name="Chen H.Y."/>
            <person name="Chen S.E."/>
            <person name="Zhou L.G."/>
            <person name="Ni X.B."/>
            <person name="Tian J.H."/>
            <person name="Sheng Y."/>
            <person name="Liu T."/>
            <person name="Pan Y.S."/>
            <person name="Xia L.Y."/>
            <person name="Li J."/>
            <person name="Zhao F."/>
            <person name="Cao W.C."/>
        </authorList>
    </citation>
    <scope>NUCLEOTIDE SEQUENCE [LARGE SCALE GENOMIC DNA]</scope>
    <source>
        <strain evidence="7">HaeL-2018</strain>
    </source>
</reference>
<dbReference type="OrthoDB" id="6475625at2759"/>
<dbReference type="OMA" id="FSCANRF"/>
<dbReference type="InterPro" id="IPR001314">
    <property type="entry name" value="Peptidase_S1A"/>
</dbReference>
<dbReference type="SUPFAM" id="SSF50494">
    <property type="entry name" value="Trypsin-like serine proteases"/>
    <property type="match status" value="1"/>
</dbReference>
<dbReference type="GO" id="GO:0004252">
    <property type="term" value="F:serine-type endopeptidase activity"/>
    <property type="evidence" value="ECO:0007669"/>
    <property type="project" value="InterPro"/>
</dbReference>
<dbReference type="Gene3D" id="2.40.10.10">
    <property type="entry name" value="Trypsin-like serine proteases"/>
    <property type="match status" value="1"/>
</dbReference>
<evidence type="ECO:0000256" key="1">
    <source>
        <dbReference type="ARBA" id="ARBA00023157"/>
    </source>
</evidence>
<dbReference type="Pfam" id="PF00084">
    <property type="entry name" value="Sushi"/>
    <property type="match status" value="1"/>
</dbReference>
<dbReference type="SMART" id="SM00020">
    <property type="entry name" value="Tryp_SPc"/>
    <property type="match status" value="1"/>
</dbReference>
<evidence type="ECO:0000313" key="8">
    <source>
        <dbReference type="Proteomes" id="UP000821853"/>
    </source>
</evidence>
<dbReference type="PANTHER" id="PTHR24252">
    <property type="entry name" value="ACROSIN-RELATED"/>
    <property type="match status" value="1"/>
</dbReference>
<protein>
    <submittedName>
        <fullName evidence="7">Uncharacterized protein</fullName>
    </submittedName>
</protein>
<accession>A0A9J6GQ69</accession>
<keyword evidence="8" id="KW-1185">Reference proteome</keyword>
<dbReference type="PRINTS" id="PR00722">
    <property type="entry name" value="CHYMOTRYPSIN"/>
</dbReference>
<dbReference type="InterPro" id="IPR033116">
    <property type="entry name" value="TRYPSIN_SER"/>
</dbReference>
<evidence type="ECO:0000256" key="3">
    <source>
        <dbReference type="PROSITE-ProRule" id="PRU00302"/>
    </source>
</evidence>
<dbReference type="InterPro" id="IPR009003">
    <property type="entry name" value="Peptidase_S1_PA"/>
</dbReference>
<dbReference type="EMBL" id="JABSTR010000008">
    <property type="protein sequence ID" value="KAH9377402.1"/>
    <property type="molecule type" value="Genomic_DNA"/>
</dbReference>
<dbReference type="PROSITE" id="PS50923">
    <property type="entry name" value="SUSHI"/>
    <property type="match status" value="1"/>
</dbReference>
<dbReference type="GO" id="GO:0006508">
    <property type="term" value="P:proteolysis"/>
    <property type="evidence" value="ECO:0007669"/>
    <property type="project" value="InterPro"/>
</dbReference>
<dbReference type="FunFam" id="2.40.10.10:FF:000002">
    <property type="entry name" value="Transmembrane protease serine"/>
    <property type="match status" value="1"/>
</dbReference>
<feature type="domain" description="Sushi" evidence="6">
    <location>
        <begin position="91"/>
        <end position="167"/>
    </location>
</feature>
<organism evidence="7 8">
    <name type="scientific">Haemaphysalis longicornis</name>
    <name type="common">Bush tick</name>
    <dbReference type="NCBI Taxonomy" id="44386"/>
    <lineage>
        <taxon>Eukaryota</taxon>
        <taxon>Metazoa</taxon>
        <taxon>Ecdysozoa</taxon>
        <taxon>Arthropoda</taxon>
        <taxon>Chelicerata</taxon>
        <taxon>Arachnida</taxon>
        <taxon>Acari</taxon>
        <taxon>Parasitiformes</taxon>
        <taxon>Ixodida</taxon>
        <taxon>Ixodoidea</taxon>
        <taxon>Ixodidae</taxon>
        <taxon>Haemaphysalinae</taxon>
        <taxon>Haemaphysalis</taxon>
    </lineage>
</organism>
<evidence type="ECO:0000256" key="4">
    <source>
        <dbReference type="SAM" id="SignalP"/>
    </source>
</evidence>
<evidence type="ECO:0000259" key="5">
    <source>
        <dbReference type="PROSITE" id="PS50240"/>
    </source>
</evidence>
<dbReference type="SMART" id="SM00032">
    <property type="entry name" value="CCP"/>
    <property type="match status" value="1"/>
</dbReference>
<dbReference type="PROSITE" id="PS00135">
    <property type="entry name" value="TRYPSIN_SER"/>
    <property type="match status" value="1"/>
</dbReference>
<feature type="signal peptide" evidence="4">
    <location>
        <begin position="1"/>
        <end position="20"/>
    </location>
</feature>
<dbReference type="AlphaFoldDB" id="A0A9J6GQ69"/>
<dbReference type="PANTHER" id="PTHR24252:SF7">
    <property type="entry name" value="HYALIN"/>
    <property type="match status" value="1"/>
</dbReference>
<comment type="similarity">
    <text evidence="2">Belongs to the peptidase S1 family. CLIP subfamily.</text>
</comment>
<dbReference type="Proteomes" id="UP000821853">
    <property type="component" value="Unassembled WGS sequence"/>
</dbReference>
<evidence type="ECO:0000256" key="2">
    <source>
        <dbReference type="ARBA" id="ARBA00024195"/>
    </source>
</evidence>
<keyword evidence="1" id="KW-1015">Disulfide bond</keyword>
<keyword evidence="3" id="KW-0768">Sushi</keyword>
<feature type="domain" description="Peptidase S1" evidence="5">
    <location>
        <begin position="180"/>
        <end position="407"/>
    </location>
</feature>
<dbReference type="VEuPathDB" id="VectorBase:HLOH_053776"/>
<dbReference type="InterPro" id="IPR000436">
    <property type="entry name" value="Sushi_SCR_CCP_dom"/>
</dbReference>
<dbReference type="Gene3D" id="2.10.70.10">
    <property type="entry name" value="Complement Module, domain 1"/>
    <property type="match status" value="1"/>
</dbReference>
<dbReference type="Pfam" id="PF00089">
    <property type="entry name" value="Trypsin"/>
    <property type="match status" value="1"/>
</dbReference>
<evidence type="ECO:0000313" key="7">
    <source>
        <dbReference type="EMBL" id="KAH9377402.1"/>
    </source>
</evidence>
<dbReference type="InterPro" id="IPR001254">
    <property type="entry name" value="Trypsin_dom"/>
</dbReference>
<feature type="chain" id="PRO_5039930039" evidence="4">
    <location>
        <begin position="21"/>
        <end position="407"/>
    </location>
</feature>
<dbReference type="CDD" id="cd00190">
    <property type="entry name" value="Tryp_SPc"/>
    <property type="match status" value="1"/>
</dbReference>
<name>A0A9J6GQ69_HAELO</name>